<comment type="caution">
    <text evidence="1">The sequence shown here is derived from an EMBL/GenBank/DDBJ whole genome shotgun (WGS) entry which is preliminary data.</text>
</comment>
<sequence length="71" mass="8253">FIKRFRVVLDCANLKDDGALEMEYFLDALDEDAVDLAQEWMDGVETATVDEAISYLLANEVSYNRRREYAR</sequence>
<feature type="non-terminal residue" evidence="1">
    <location>
        <position position="1"/>
    </location>
</feature>
<feature type="non-terminal residue" evidence="1">
    <location>
        <position position="71"/>
    </location>
</feature>
<name>A0ACC1LLX7_9FUNG</name>
<accession>A0ACC1LLX7</accession>
<gene>
    <name evidence="1" type="ORF">H4S07_001982</name>
</gene>
<dbReference type="EMBL" id="JANBUP010000407">
    <property type="protein sequence ID" value="KAJ2811571.1"/>
    <property type="molecule type" value="Genomic_DNA"/>
</dbReference>
<dbReference type="Proteomes" id="UP001140096">
    <property type="component" value="Unassembled WGS sequence"/>
</dbReference>
<evidence type="ECO:0000313" key="1">
    <source>
        <dbReference type="EMBL" id="KAJ2811571.1"/>
    </source>
</evidence>
<keyword evidence="2" id="KW-1185">Reference proteome</keyword>
<proteinExistence type="predicted"/>
<organism evidence="1 2">
    <name type="scientific">Coemansia furcata</name>
    <dbReference type="NCBI Taxonomy" id="417177"/>
    <lineage>
        <taxon>Eukaryota</taxon>
        <taxon>Fungi</taxon>
        <taxon>Fungi incertae sedis</taxon>
        <taxon>Zoopagomycota</taxon>
        <taxon>Kickxellomycotina</taxon>
        <taxon>Kickxellomycetes</taxon>
        <taxon>Kickxellales</taxon>
        <taxon>Kickxellaceae</taxon>
        <taxon>Coemansia</taxon>
    </lineage>
</organism>
<evidence type="ECO:0000313" key="2">
    <source>
        <dbReference type="Proteomes" id="UP001140096"/>
    </source>
</evidence>
<reference evidence="1" key="1">
    <citation type="submission" date="2022-07" db="EMBL/GenBank/DDBJ databases">
        <title>Phylogenomic reconstructions and comparative analyses of Kickxellomycotina fungi.</title>
        <authorList>
            <person name="Reynolds N.K."/>
            <person name="Stajich J.E."/>
            <person name="Barry K."/>
            <person name="Grigoriev I.V."/>
            <person name="Crous P."/>
            <person name="Smith M.E."/>
        </authorList>
    </citation>
    <scope>NUCLEOTIDE SEQUENCE</scope>
    <source>
        <strain evidence="1">CBS 102833</strain>
    </source>
</reference>
<protein>
    <submittedName>
        <fullName evidence="1">Uncharacterized protein</fullName>
    </submittedName>
</protein>